<dbReference type="AlphaFoldDB" id="A0A0E9NS90"/>
<protein>
    <submittedName>
        <fullName evidence="1">Uncharacterized protein</fullName>
    </submittedName>
</protein>
<dbReference type="Proteomes" id="UP000033140">
    <property type="component" value="Unassembled WGS sequence"/>
</dbReference>
<comment type="caution">
    <text evidence="1">The sequence shown here is derived from an EMBL/GenBank/DDBJ whole genome shotgun (WGS) entry which is preliminary data.</text>
</comment>
<evidence type="ECO:0000313" key="1">
    <source>
        <dbReference type="EMBL" id="GAO52521.1"/>
    </source>
</evidence>
<gene>
    <name evidence="1" type="ORF">G7K_6595-t1</name>
</gene>
<reference evidence="1 2" key="3">
    <citation type="journal article" date="2015" name="Genome Announc.">
        <title>Draft Genome Sequence of the Archiascomycetous Yeast Saitoella complicata.</title>
        <authorList>
            <person name="Yamauchi K."/>
            <person name="Kondo S."/>
            <person name="Hamamoto M."/>
            <person name="Takahashi Y."/>
            <person name="Ogura Y."/>
            <person name="Hayashi T."/>
            <person name="Nishida H."/>
        </authorList>
    </citation>
    <scope>NUCLEOTIDE SEQUENCE [LARGE SCALE GENOMIC DNA]</scope>
    <source>
        <strain evidence="1 2">NRRL Y-17804</strain>
    </source>
</reference>
<dbReference type="EMBL" id="BACD03000072">
    <property type="protein sequence ID" value="GAO52521.1"/>
    <property type="molecule type" value="Genomic_DNA"/>
</dbReference>
<name>A0A0E9NS90_SAICN</name>
<reference evidence="1 2" key="1">
    <citation type="journal article" date="2011" name="J. Gen. Appl. Microbiol.">
        <title>Draft genome sequencing of the enigmatic yeast Saitoella complicata.</title>
        <authorList>
            <person name="Nishida H."/>
            <person name="Hamamoto M."/>
            <person name="Sugiyama J."/>
        </authorList>
    </citation>
    <scope>NUCLEOTIDE SEQUENCE [LARGE SCALE GENOMIC DNA]</scope>
    <source>
        <strain evidence="1 2">NRRL Y-17804</strain>
    </source>
</reference>
<sequence>MEGICSCERYASWIPHPHSRPPEGPWHRGYTTQDLATLRRRPFTSEEHSANFLKSVSPAPFLCGDTWKIPRFALAFVFETVSLYIIAKGEMSVGTQF</sequence>
<accession>A0A0E9NS90</accession>
<organism evidence="1 2">
    <name type="scientific">Saitoella complicata (strain BCRC 22490 / CBS 7301 / JCM 7358 / NBRC 10748 / NRRL Y-17804)</name>
    <dbReference type="NCBI Taxonomy" id="698492"/>
    <lineage>
        <taxon>Eukaryota</taxon>
        <taxon>Fungi</taxon>
        <taxon>Dikarya</taxon>
        <taxon>Ascomycota</taxon>
        <taxon>Taphrinomycotina</taxon>
        <taxon>Taphrinomycotina incertae sedis</taxon>
        <taxon>Saitoella</taxon>
    </lineage>
</organism>
<keyword evidence="2" id="KW-1185">Reference proteome</keyword>
<proteinExistence type="predicted"/>
<reference evidence="1 2" key="2">
    <citation type="journal article" date="2014" name="J. Gen. Appl. Microbiol.">
        <title>The early diverging ascomycetous budding yeast Saitoella complicata has three histone deacetylases belonging to the Clr6, Hos2, and Rpd3 lineages.</title>
        <authorList>
            <person name="Nishida H."/>
            <person name="Matsumoto T."/>
            <person name="Kondo S."/>
            <person name="Hamamoto M."/>
            <person name="Yoshikawa H."/>
        </authorList>
    </citation>
    <scope>NUCLEOTIDE SEQUENCE [LARGE SCALE GENOMIC DNA]</scope>
    <source>
        <strain evidence="1 2">NRRL Y-17804</strain>
    </source>
</reference>
<evidence type="ECO:0000313" key="2">
    <source>
        <dbReference type="Proteomes" id="UP000033140"/>
    </source>
</evidence>